<organism evidence="1">
    <name type="scientific">Arundo donax</name>
    <name type="common">Giant reed</name>
    <name type="synonym">Donax arundinaceus</name>
    <dbReference type="NCBI Taxonomy" id="35708"/>
    <lineage>
        <taxon>Eukaryota</taxon>
        <taxon>Viridiplantae</taxon>
        <taxon>Streptophyta</taxon>
        <taxon>Embryophyta</taxon>
        <taxon>Tracheophyta</taxon>
        <taxon>Spermatophyta</taxon>
        <taxon>Magnoliopsida</taxon>
        <taxon>Liliopsida</taxon>
        <taxon>Poales</taxon>
        <taxon>Poaceae</taxon>
        <taxon>PACMAD clade</taxon>
        <taxon>Arundinoideae</taxon>
        <taxon>Arundineae</taxon>
        <taxon>Arundo</taxon>
    </lineage>
</organism>
<dbReference type="EMBL" id="GBRH01206787">
    <property type="protein sequence ID" value="JAD91108.1"/>
    <property type="molecule type" value="Transcribed_RNA"/>
</dbReference>
<evidence type="ECO:0000313" key="1">
    <source>
        <dbReference type="EMBL" id="JAD91108.1"/>
    </source>
</evidence>
<accession>A0A0A9DWR1</accession>
<reference evidence="1" key="2">
    <citation type="journal article" date="2015" name="Data Brief">
        <title>Shoot transcriptome of the giant reed, Arundo donax.</title>
        <authorList>
            <person name="Barrero R.A."/>
            <person name="Guerrero F.D."/>
            <person name="Moolhuijzen P."/>
            <person name="Goolsby J.A."/>
            <person name="Tidwell J."/>
            <person name="Bellgard S.E."/>
            <person name="Bellgard M.I."/>
        </authorList>
    </citation>
    <scope>NUCLEOTIDE SEQUENCE</scope>
    <source>
        <tissue evidence="1">Shoot tissue taken approximately 20 cm above the soil surface</tissue>
    </source>
</reference>
<name>A0A0A9DWR1_ARUDO</name>
<reference evidence="1" key="1">
    <citation type="submission" date="2014-09" db="EMBL/GenBank/DDBJ databases">
        <authorList>
            <person name="Magalhaes I.L.F."/>
            <person name="Oliveira U."/>
            <person name="Santos F.R."/>
            <person name="Vidigal T.H.D.A."/>
            <person name="Brescovit A.D."/>
            <person name="Santos A.J."/>
        </authorList>
    </citation>
    <scope>NUCLEOTIDE SEQUENCE</scope>
    <source>
        <tissue evidence="1">Shoot tissue taken approximately 20 cm above the soil surface</tissue>
    </source>
</reference>
<protein>
    <submittedName>
        <fullName evidence="1">Uncharacterized protein</fullName>
    </submittedName>
</protein>
<proteinExistence type="predicted"/>
<sequence length="73" mass="8306">MLADIPHSQHGDENRALLGTICHHILLQWRALFLCSFQQCKTICSCSDHTPQQTLEFSVSLHTPHQQHRGSCL</sequence>
<dbReference type="AlphaFoldDB" id="A0A0A9DWR1"/>